<name>A0AA97NN29_PYRO3</name>
<organism evidence="1">
    <name type="scientific">Pyricularia oryzae (strain Y34)</name>
    <name type="common">Rice blast fungus</name>
    <name type="synonym">Magnaporthe oryzae</name>
    <dbReference type="NCBI Taxonomy" id="1143189"/>
    <lineage>
        <taxon>Eukaryota</taxon>
        <taxon>Fungi</taxon>
        <taxon>Dikarya</taxon>
        <taxon>Ascomycota</taxon>
        <taxon>Pezizomycotina</taxon>
        <taxon>Sordariomycetes</taxon>
        <taxon>Sordariomycetidae</taxon>
        <taxon>Magnaporthales</taxon>
        <taxon>Pyriculariaceae</taxon>
        <taxon>Pyricularia</taxon>
    </lineage>
</organism>
<evidence type="ECO:0000313" key="1">
    <source>
        <dbReference type="EMBL" id="ELQ33100.1"/>
    </source>
</evidence>
<dbReference type="Proteomes" id="UP000011086">
    <property type="component" value="Unassembled WGS sequence"/>
</dbReference>
<dbReference type="AlphaFoldDB" id="A0AA97NN29"/>
<sequence>MTKKRALRLSLRVVFRFAKFPKIDRQVGYVRYPDSPSGTSWQLTSVLGLAEQSKPVPAPVSMHSEIACHTSNEWCLVGQKNGRLSLFMGVKPITSLYIFASCDTAVLLESSKAQILSQPTLIETSLDSSSLAQRAARKHGALVRILRLTINFQGCADVTCDLCLHEASAKLRGHACWAVANPGGGLPPAAKELLEGYQGILPHLERIDVVFPAKVNHVPYEPNYFLHHSDPRSFLRLENMRLVTRAVTKALSRNETIAKLKLVNYPLLCPFGTDEAEGLAWQRLLDRMTEFDLCLFGDHGRAGGGMIDSSDPREPWPTFYSAI</sequence>
<protein>
    <submittedName>
        <fullName evidence="1">Uncharacterized protein</fullName>
    </submittedName>
</protein>
<reference evidence="1" key="1">
    <citation type="journal article" date="2012" name="PLoS Genet.">
        <title>Comparative analysis of the genomes of two field isolates of the rice blast fungus Magnaporthe oryzae.</title>
        <authorList>
            <person name="Xue M."/>
            <person name="Yang J."/>
            <person name="Li Z."/>
            <person name="Hu S."/>
            <person name="Yao N."/>
            <person name="Dean R.A."/>
            <person name="Zhao W."/>
            <person name="Shen M."/>
            <person name="Zhang H."/>
            <person name="Li C."/>
            <person name="Liu L."/>
            <person name="Cao L."/>
            <person name="Xu X."/>
            <person name="Xing Y."/>
            <person name="Hsiang T."/>
            <person name="Zhang Z."/>
            <person name="Xu J.R."/>
            <person name="Peng Y.L."/>
        </authorList>
    </citation>
    <scope>NUCLEOTIDE SEQUENCE</scope>
    <source>
        <strain evidence="1">Y34</strain>
    </source>
</reference>
<gene>
    <name evidence="1" type="ORF">OOU_Y34scaffold01003g19</name>
</gene>
<dbReference type="EMBL" id="JH793150">
    <property type="protein sequence ID" value="ELQ33100.1"/>
    <property type="molecule type" value="Genomic_DNA"/>
</dbReference>
<proteinExistence type="predicted"/>
<accession>A0AA97NN29</accession>